<dbReference type="SUPFAM" id="SSF52540">
    <property type="entry name" value="P-loop containing nucleoside triphosphate hydrolases"/>
    <property type="match status" value="1"/>
</dbReference>
<dbReference type="GO" id="GO:0042242">
    <property type="term" value="F:cobyrinic acid a,c-diamide synthase activity"/>
    <property type="evidence" value="ECO:0007669"/>
    <property type="project" value="UniProtKB-UniRule"/>
</dbReference>
<dbReference type="PANTHER" id="PTHR43873">
    <property type="entry name" value="COBYRINATE A,C-DIAMIDE SYNTHASE"/>
    <property type="match status" value="1"/>
</dbReference>
<feature type="domain" description="CobB/CobQ-like glutamine amidotransferase" evidence="10">
    <location>
        <begin position="246"/>
        <end position="435"/>
    </location>
</feature>
<dbReference type="InterPro" id="IPR027417">
    <property type="entry name" value="P-loop_NTPase"/>
</dbReference>
<dbReference type="InterPro" id="IPR011698">
    <property type="entry name" value="GATase_3"/>
</dbReference>
<organism evidence="11">
    <name type="scientific">Thermodesulfovibrio obliviosus</name>
    <dbReference type="NCBI Taxonomy" id="3118332"/>
    <lineage>
        <taxon>Bacteria</taxon>
        <taxon>Pseudomonadati</taxon>
        <taxon>Nitrospirota</taxon>
        <taxon>Thermodesulfovibrionia</taxon>
        <taxon>Thermodesulfovibrionales</taxon>
        <taxon>Thermodesulfovibrionaceae</taxon>
        <taxon>Thermodesulfovibrio</taxon>
    </lineage>
</organism>
<keyword evidence="3 8" id="KW-0436">Ligase</keyword>
<comment type="catalytic activity">
    <reaction evidence="8">
        <text>cob(II)yrinate + 2 L-glutamine + 2 ATP + 2 H2O = cob(II)yrinate a,c diamide + 2 L-glutamate + 2 ADP + 2 phosphate + 2 H(+)</text>
        <dbReference type="Rhea" id="RHEA:26289"/>
        <dbReference type="ChEBI" id="CHEBI:15377"/>
        <dbReference type="ChEBI" id="CHEBI:15378"/>
        <dbReference type="ChEBI" id="CHEBI:29985"/>
        <dbReference type="ChEBI" id="CHEBI:30616"/>
        <dbReference type="ChEBI" id="CHEBI:43474"/>
        <dbReference type="ChEBI" id="CHEBI:58359"/>
        <dbReference type="ChEBI" id="CHEBI:58537"/>
        <dbReference type="ChEBI" id="CHEBI:58894"/>
        <dbReference type="ChEBI" id="CHEBI:456216"/>
        <dbReference type="EC" id="6.3.5.11"/>
    </reaction>
</comment>
<sequence length="457" mass="51424">MYPRILIAGIRGGAGKTTVALSVISLLVNKGLNVIAFKKGPDYIDSGWLSLFSKNPCYNLDTFMIPPERVIKSFIERAKGDISVIEGNRGLYDGLDTEGTVSSAELAKLLKCPVILLVDCTKITRSVAAIIQGFVNFDREVPIKAVLLNQVANARHEKIIKQSIERYCNIEIVGSIPRFKNIKMPERHMGLLPHHEHEQLKEAKQFIEKASHYIDIEKIIKIAKEVEPLYLNLIEDSESFDGKGLKIGVIRDRVFQFYYEENLEELKKTGASIVLINSLEDRALPDIDALYIGGGFPETNVKYLIKNSSLMHDIKEKSEMGLPIYAECGGLMYLCKILITEEGSFPMTGVFPLTLKMFKKPQAHGYTVAIAEKGNPFFNPETEIKGHEFHYSKVIDYEEIPKMCFKMKRGQGIIDGMDGACYKNTLGTYVHIHALGCPHWIEGILKKAKSYKEMKNV</sequence>
<evidence type="ECO:0000313" key="11">
    <source>
        <dbReference type="EMBL" id="XCH48540.1"/>
    </source>
</evidence>
<dbReference type="SUPFAM" id="SSF52317">
    <property type="entry name" value="Class I glutamine amidotransferase-like"/>
    <property type="match status" value="1"/>
</dbReference>
<dbReference type="EMBL" id="CP144374">
    <property type="protein sequence ID" value="XCH48540.1"/>
    <property type="molecule type" value="Genomic_DNA"/>
</dbReference>
<evidence type="ECO:0000256" key="3">
    <source>
        <dbReference type="ARBA" id="ARBA00022598"/>
    </source>
</evidence>
<keyword evidence="6 8" id="KW-0460">Magnesium</keyword>
<comment type="miscellaneous">
    <text evidence="8">The a and c carboxylates of cobyrinate are activated for nucleophilic attack via formation of a phosphorylated intermediate by ATP. CbiA catalyzes first the amidation of the c-carboxylate, and then that of the a-carboxylate.</text>
</comment>
<evidence type="ECO:0000259" key="9">
    <source>
        <dbReference type="Pfam" id="PF01656"/>
    </source>
</evidence>
<keyword evidence="5 8" id="KW-0067">ATP-binding</keyword>
<dbReference type="PROSITE" id="PS51274">
    <property type="entry name" value="GATASE_COBBQ"/>
    <property type="match status" value="1"/>
</dbReference>
<comment type="cofactor">
    <cofactor evidence="1 8">
        <name>Mg(2+)</name>
        <dbReference type="ChEBI" id="CHEBI:18420"/>
    </cofactor>
</comment>
<evidence type="ECO:0000256" key="2">
    <source>
        <dbReference type="ARBA" id="ARBA00022573"/>
    </source>
</evidence>
<proteinExistence type="inferred from homology"/>
<protein>
    <recommendedName>
        <fullName evidence="8">Cobyrinate a,c-diamide synthase</fullName>
        <ecNumber evidence="8">6.3.5.11</ecNumber>
    </recommendedName>
    <alternativeName>
        <fullName evidence="8">Cobyrinic acid a,c-diamide synthetase</fullName>
    </alternativeName>
</protein>
<dbReference type="NCBIfam" id="NF002204">
    <property type="entry name" value="PRK01077.1"/>
    <property type="match status" value="1"/>
</dbReference>
<comment type="similarity">
    <text evidence="8">Belongs to the CobB/CbiA family.</text>
</comment>
<dbReference type="Gene3D" id="3.40.50.880">
    <property type="match status" value="1"/>
</dbReference>
<feature type="domain" description="CobQ/CobB/MinD/ParA nucleotide binding" evidence="9">
    <location>
        <begin position="5"/>
        <end position="189"/>
    </location>
</feature>
<dbReference type="InterPro" id="IPR004484">
    <property type="entry name" value="CbiA/CobB_synth"/>
</dbReference>
<evidence type="ECO:0000256" key="1">
    <source>
        <dbReference type="ARBA" id="ARBA00001946"/>
    </source>
</evidence>
<comment type="function">
    <text evidence="8">Catalyzes the ATP-dependent amidation of the two carboxylate groups at positions a and c of cobyrinate, using either L-glutamine or ammonia as the nitrogen source.</text>
</comment>
<dbReference type="EC" id="6.3.5.11" evidence="8"/>
<dbReference type="Gene3D" id="3.40.50.300">
    <property type="entry name" value="P-loop containing nucleotide triphosphate hydrolases"/>
    <property type="match status" value="1"/>
</dbReference>
<dbReference type="InterPro" id="IPR002586">
    <property type="entry name" value="CobQ/CobB/MinD/ParA_Nub-bd_dom"/>
</dbReference>
<reference evidence="11" key="1">
    <citation type="submission" date="2024-01" db="EMBL/GenBank/DDBJ databases">
        <title>The first autotrophic representatives of the genus Thermodesulfovibrio.</title>
        <authorList>
            <person name="Maltseva A.I."/>
            <person name="Elcheninov A.G."/>
            <person name="Kublanov I.V."/>
            <person name="Lebedinsky A.V."/>
            <person name="Frolov E.N."/>
        </authorList>
    </citation>
    <scope>NUCLEOTIDE SEQUENCE</scope>
    <source>
        <strain evidence="11">3462-1</strain>
    </source>
</reference>
<name>A0AAU8H1I1_9BACT</name>
<dbReference type="GO" id="GO:0005524">
    <property type="term" value="F:ATP binding"/>
    <property type="evidence" value="ECO:0007669"/>
    <property type="project" value="UniProtKB-UniRule"/>
</dbReference>
<comment type="pathway">
    <text evidence="8">Cofactor biosynthesis; adenosylcobalamin biosynthesis; cob(II)yrinate a,c-diamide from sirohydrochlorin (anaerobic route): step 10/10.</text>
</comment>
<gene>
    <name evidence="8" type="primary">cbiA</name>
    <name evidence="11" type="ORF">V4D31_09385</name>
</gene>
<evidence type="ECO:0000256" key="4">
    <source>
        <dbReference type="ARBA" id="ARBA00022741"/>
    </source>
</evidence>
<feature type="site" description="Increases nucleophilicity of active site Cys" evidence="8">
    <location>
        <position position="431"/>
    </location>
</feature>
<comment type="domain">
    <text evidence="8">Comprises of two domains. The C-terminal domain contains the binding site for glutamine and catalyzes the hydrolysis of this substrate to glutamate and ammonia. The N-terminal domain is anticipated to bind ATP and cobyrinate and catalyzes the ultimate synthesis of the diamide product. The ammonia produced via the glutaminase domain is probably translocated to the adjacent domain via a molecular tunnel, where it reacts with an activated intermediate.</text>
</comment>
<evidence type="ECO:0000256" key="8">
    <source>
        <dbReference type="HAMAP-Rule" id="MF_00027"/>
    </source>
</evidence>
<dbReference type="NCBIfam" id="TIGR00379">
    <property type="entry name" value="cobB"/>
    <property type="match status" value="1"/>
</dbReference>
<dbReference type="RefSeq" id="WP_353686180.1">
    <property type="nucleotide sequence ID" value="NZ_CP144374.1"/>
</dbReference>
<feature type="active site" description="Nucleophile" evidence="8">
    <location>
        <position position="328"/>
    </location>
</feature>
<dbReference type="Pfam" id="PF07685">
    <property type="entry name" value="GATase_3"/>
    <property type="match status" value="1"/>
</dbReference>
<dbReference type="AlphaFoldDB" id="A0AAU8H1I1"/>
<dbReference type="GO" id="GO:0009236">
    <property type="term" value="P:cobalamin biosynthetic process"/>
    <property type="evidence" value="ECO:0007669"/>
    <property type="project" value="UniProtKB-UniRule"/>
</dbReference>
<dbReference type="PANTHER" id="PTHR43873:SF1">
    <property type="entry name" value="COBYRINATE A,C-DIAMIDE SYNTHASE"/>
    <property type="match status" value="1"/>
</dbReference>
<evidence type="ECO:0000259" key="10">
    <source>
        <dbReference type="Pfam" id="PF07685"/>
    </source>
</evidence>
<keyword evidence="4 8" id="KW-0547">Nucleotide-binding</keyword>
<keyword evidence="7 8" id="KW-0315">Glutamine amidotransferase</keyword>
<evidence type="ECO:0000256" key="7">
    <source>
        <dbReference type="ARBA" id="ARBA00022962"/>
    </source>
</evidence>
<dbReference type="CDD" id="cd05388">
    <property type="entry name" value="CobB_N"/>
    <property type="match status" value="1"/>
</dbReference>
<evidence type="ECO:0000256" key="6">
    <source>
        <dbReference type="ARBA" id="ARBA00022842"/>
    </source>
</evidence>
<dbReference type="InterPro" id="IPR029062">
    <property type="entry name" value="Class_I_gatase-like"/>
</dbReference>
<dbReference type="Pfam" id="PF01656">
    <property type="entry name" value="CbiA"/>
    <property type="match status" value="1"/>
</dbReference>
<evidence type="ECO:0000256" key="5">
    <source>
        <dbReference type="ARBA" id="ARBA00022840"/>
    </source>
</evidence>
<keyword evidence="2 8" id="KW-0169">Cobalamin biosynthesis</keyword>
<dbReference type="CDD" id="cd03130">
    <property type="entry name" value="GATase1_CobB"/>
    <property type="match status" value="1"/>
</dbReference>
<dbReference type="HAMAP" id="MF_00027">
    <property type="entry name" value="CobB_CbiA"/>
    <property type="match status" value="1"/>
</dbReference>
<dbReference type="KEGG" id="tob:V4D31_09385"/>
<accession>A0AAU8H1I1</accession>